<evidence type="ECO:0000256" key="1">
    <source>
        <dbReference type="SAM" id="Phobius"/>
    </source>
</evidence>
<feature type="transmembrane region" description="Helical" evidence="1">
    <location>
        <begin position="170"/>
        <end position="189"/>
    </location>
</feature>
<keyword evidence="3" id="KW-0808">Transferase</keyword>
<dbReference type="GO" id="GO:0016020">
    <property type="term" value="C:membrane"/>
    <property type="evidence" value="ECO:0007669"/>
    <property type="project" value="TreeGrafter"/>
</dbReference>
<feature type="domain" description="Acyltransferase 3" evidence="2">
    <location>
        <begin position="12"/>
        <end position="326"/>
    </location>
</feature>
<evidence type="ECO:0000313" key="3">
    <source>
        <dbReference type="EMBL" id="QFI55495.1"/>
    </source>
</evidence>
<dbReference type="Proteomes" id="UP000594034">
    <property type="component" value="Chromosome"/>
</dbReference>
<protein>
    <submittedName>
        <fullName evidence="3">Acyltransferase</fullName>
    </submittedName>
</protein>
<name>A0A5J6X1G2_9GAMM</name>
<feature type="transmembrane region" description="Helical" evidence="1">
    <location>
        <begin position="318"/>
        <end position="340"/>
    </location>
</feature>
<evidence type="ECO:0000313" key="4">
    <source>
        <dbReference type="Proteomes" id="UP000594034"/>
    </source>
</evidence>
<reference evidence="3 4" key="1">
    <citation type="submission" date="2019-05" db="EMBL/GenBank/DDBJ databases">
        <title>OXA-830, a novel chromosomally encoded expanded-spectrum class D beta-lactamase in Aeromonas simiae.</title>
        <authorList>
            <person name="Zhou W."/>
            <person name="Chen Q."/>
        </authorList>
    </citation>
    <scope>NUCLEOTIDE SEQUENCE [LARGE SCALE GENOMIC DNA]</scope>
    <source>
        <strain evidence="3 4">A6</strain>
    </source>
</reference>
<dbReference type="InterPro" id="IPR050879">
    <property type="entry name" value="Acyltransferase_3"/>
</dbReference>
<dbReference type="InterPro" id="IPR002656">
    <property type="entry name" value="Acyl_transf_3_dom"/>
</dbReference>
<feature type="transmembrane region" description="Helical" evidence="1">
    <location>
        <begin position="223"/>
        <end position="243"/>
    </location>
</feature>
<keyword evidence="3" id="KW-0012">Acyltransferase</keyword>
<keyword evidence="1" id="KW-0472">Membrane</keyword>
<feature type="transmembrane region" description="Helical" evidence="1">
    <location>
        <begin position="195"/>
        <end position="211"/>
    </location>
</feature>
<feature type="transmembrane region" description="Helical" evidence="1">
    <location>
        <begin position="56"/>
        <end position="74"/>
    </location>
</feature>
<accession>A0A5J6X1G2</accession>
<evidence type="ECO:0000259" key="2">
    <source>
        <dbReference type="Pfam" id="PF01757"/>
    </source>
</evidence>
<gene>
    <name evidence="3" type="ORF">FE240_12845</name>
</gene>
<feature type="transmembrane region" description="Helical" evidence="1">
    <location>
        <begin position="147"/>
        <end position="163"/>
    </location>
</feature>
<dbReference type="PANTHER" id="PTHR23028">
    <property type="entry name" value="ACETYLTRANSFERASE"/>
    <property type="match status" value="1"/>
</dbReference>
<dbReference type="GO" id="GO:0000271">
    <property type="term" value="P:polysaccharide biosynthetic process"/>
    <property type="evidence" value="ECO:0007669"/>
    <property type="project" value="TreeGrafter"/>
</dbReference>
<dbReference type="GO" id="GO:0016747">
    <property type="term" value="F:acyltransferase activity, transferring groups other than amino-acyl groups"/>
    <property type="evidence" value="ECO:0007669"/>
    <property type="project" value="InterPro"/>
</dbReference>
<keyword evidence="1" id="KW-1133">Transmembrane helix</keyword>
<keyword evidence="4" id="KW-1185">Reference proteome</keyword>
<sequence length="361" mass="40465">MTATPPMPESLPSLDGLRAIAALLVVFVHFTFYVAPESPFHYLQLFPGARFPFGPVGVAGFFTLSGFLMAYLYAWRPCTAPALLGYLVARFARIVPAYWLTLLLCFCLYRWLDGAFVFRIDGQNLLRHLLFLGSEGVFWSIPPEIQYYLLFAVLWGGWQQWLAGQWRGPLLLALLCVGLMLSRDYWPGILLPAKLHFFLAGSAAALLLRSLQRRLRPSPRTLMGLQLGMLLVLACALAGLVGVAQQTFYLHHPFFLLVALLLLVFAWRTPLSDALLGNRPLRWLGRVSFSVYLLHVPVIFALVQLQGALGLKGSSSDLLILLLAVLLPGLACEYIELPLCRACRQWAQRRGEALLLRRQRA</sequence>
<keyword evidence="1" id="KW-0812">Transmembrane</keyword>
<feature type="transmembrane region" description="Helical" evidence="1">
    <location>
        <begin position="94"/>
        <end position="112"/>
    </location>
</feature>
<dbReference type="Pfam" id="PF01757">
    <property type="entry name" value="Acyl_transf_3"/>
    <property type="match status" value="1"/>
</dbReference>
<dbReference type="PANTHER" id="PTHR23028:SF131">
    <property type="entry name" value="BLR2367 PROTEIN"/>
    <property type="match status" value="1"/>
</dbReference>
<dbReference type="AlphaFoldDB" id="A0A5J6X1G2"/>
<dbReference type="KEGG" id="asim:FE240_12845"/>
<feature type="transmembrane region" description="Helical" evidence="1">
    <location>
        <begin position="16"/>
        <end position="35"/>
    </location>
</feature>
<organism evidence="3 4">
    <name type="scientific">Aeromonas simiae</name>
    <dbReference type="NCBI Taxonomy" id="218936"/>
    <lineage>
        <taxon>Bacteria</taxon>
        <taxon>Pseudomonadati</taxon>
        <taxon>Pseudomonadota</taxon>
        <taxon>Gammaproteobacteria</taxon>
        <taxon>Aeromonadales</taxon>
        <taxon>Aeromonadaceae</taxon>
        <taxon>Aeromonas</taxon>
    </lineage>
</organism>
<dbReference type="EMBL" id="CP040449">
    <property type="protein sequence ID" value="QFI55495.1"/>
    <property type="molecule type" value="Genomic_DNA"/>
</dbReference>
<feature type="transmembrane region" description="Helical" evidence="1">
    <location>
        <begin position="249"/>
        <end position="267"/>
    </location>
</feature>
<dbReference type="RefSeq" id="WP_193001457.1">
    <property type="nucleotide sequence ID" value="NZ_CP040449.1"/>
</dbReference>
<proteinExistence type="predicted"/>
<feature type="transmembrane region" description="Helical" evidence="1">
    <location>
        <begin position="287"/>
        <end position="306"/>
    </location>
</feature>